<dbReference type="PANTHER" id="PTHR43065">
    <property type="entry name" value="SENSOR HISTIDINE KINASE"/>
    <property type="match status" value="1"/>
</dbReference>
<dbReference type="CDD" id="cd17546">
    <property type="entry name" value="REC_hyHK_CKI1_RcsC-like"/>
    <property type="match status" value="1"/>
</dbReference>
<dbReference type="SMART" id="SM00448">
    <property type="entry name" value="REC"/>
    <property type="match status" value="1"/>
</dbReference>
<feature type="transmembrane region" description="Helical" evidence="9">
    <location>
        <begin position="47"/>
        <end position="68"/>
    </location>
</feature>
<feature type="domain" description="Histidine kinase" evidence="10">
    <location>
        <begin position="572"/>
        <end position="794"/>
    </location>
</feature>
<dbReference type="SUPFAM" id="SSF55874">
    <property type="entry name" value="ATPase domain of HSP90 chaperone/DNA topoisomerase II/histidine kinase"/>
    <property type="match status" value="1"/>
</dbReference>
<protein>
    <submittedName>
        <fullName evidence="14">Putative Histidine kinase</fullName>
        <ecNumber evidence="14">2.7.13.3</ecNumber>
    </submittedName>
</protein>
<evidence type="ECO:0000256" key="3">
    <source>
        <dbReference type="ARBA" id="ARBA00022741"/>
    </source>
</evidence>
<dbReference type="Gene3D" id="3.30.565.10">
    <property type="entry name" value="Histidine kinase-like ATPase, C-terminal domain"/>
    <property type="match status" value="1"/>
</dbReference>
<dbReference type="InterPro" id="IPR004358">
    <property type="entry name" value="Sig_transdc_His_kin-like_C"/>
</dbReference>
<keyword evidence="1 7" id="KW-0597">Phosphoprotein</keyword>
<evidence type="ECO:0000256" key="2">
    <source>
        <dbReference type="ARBA" id="ARBA00022679"/>
    </source>
</evidence>
<keyword evidence="3" id="KW-0547">Nucleotide-binding</keyword>
<dbReference type="SMART" id="SM00388">
    <property type="entry name" value="HisKA"/>
    <property type="match status" value="1"/>
</dbReference>
<dbReference type="InterPro" id="IPR001789">
    <property type="entry name" value="Sig_transdc_resp-reg_receiver"/>
</dbReference>
<dbReference type="PROSITE" id="PS50110">
    <property type="entry name" value="RESPONSE_REGULATORY"/>
    <property type="match status" value="1"/>
</dbReference>
<dbReference type="SUPFAM" id="SSF52172">
    <property type="entry name" value="CheY-like"/>
    <property type="match status" value="1"/>
</dbReference>
<dbReference type="InterPro" id="IPR013656">
    <property type="entry name" value="PAS_4"/>
</dbReference>
<evidence type="ECO:0000259" key="13">
    <source>
        <dbReference type="PROSITE" id="PS50113"/>
    </source>
</evidence>
<keyword evidence="5" id="KW-0067">ATP-binding</keyword>
<feature type="domain" description="PAS" evidence="12">
    <location>
        <begin position="441"/>
        <end position="511"/>
    </location>
</feature>
<evidence type="ECO:0000259" key="11">
    <source>
        <dbReference type="PROSITE" id="PS50110"/>
    </source>
</evidence>
<dbReference type="Pfam" id="PF00989">
    <property type="entry name" value="PAS"/>
    <property type="match status" value="1"/>
</dbReference>
<dbReference type="GO" id="GO:0006355">
    <property type="term" value="P:regulation of DNA-templated transcription"/>
    <property type="evidence" value="ECO:0007669"/>
    <property type="project" value="InterPro"/>
</dbReference>
<dbReference type="InterPro" id="IPR035965">
    <property type="entry name" value="PAS-like_dom_sf"/>
</dbReference>
<dbReference type="InterPro" id="IPR000014">
    <property type="entry name" value="PAS"/>
</dbReference>
<dbReference type="EMBL" id="FZMP01000018">
    <property type="protein sequence ID" value="SNQ59326.1"/>
    <property type="molecule type" value="Genomic_DNA"/>
</dbReference>
<evidence type="ECO:0000256" key="8">
    <source>
        <dbReference type="SAM" id="Coils"/>
    </source>
</evidence>
<feature type="transmembrane region" description="Helical" evidence="9">
    <location>
        <begin position="151"/>
        <end position="172"/>
    </location>
</feature>
<dbReference type="Gene3D" id="3.40.50.2300">
    <property type="match status" value="1"/>
</dbReference>
<evidence type="ECO:0000259" key="12">
    <source>
        <dbReference type="PROSITE" id="PS50112"/>
    </source>
</evidence>
<dbReference type="Pfam" id="PF02518">
    <property type="entry name" value="HATPase_c"/>
    <property type="match status" value="1"/>
</dbReference>
<evidence type="ECO:0000256" key="4">
    <source>
        <dbReference type="ARBA" id="ARBA00022777"/>
    </source>
</evidence>
<feature type="domain" description="PAC" evidence="13">
    <location>
        <begin position="365"/>
        <end position="415"/>
    </location>
</feature>
<evidence type="ECO:0000313" key="14">
    <source>
        <dbReference type="EMBL" id="SNQ59326.1"/>
    </source>
</evidence>
<keyword evidence="8" id="KW-0175">Coiled coil</keyword>
<feature type="coiled-coil region" evidence="8">
    <location>
        <begin position="406"/>
        <end position="451"/>
    </location>
</feature>
<dbReference type="Pfam" id="PF00512">
    <property type="entry name" value="HisKA"/>
    <property type="match status" value="1"/>
</dbReference>
<gene>
    <name evidence="14" type="ORF">MNV_1140022</name>
</gene>
<organism evidence="14 15">
    <name type="scientific">Candidatus Methanoperedens nitratireducens</name>
    <dbReference type="NCBI Taxonomy" id="1392998"/>
    <lineage>
        <taxon>Archaea</taxon>
        <taxon>Methanobacteriati</taxon>
        <taxon>Methanobacteriota</taxon>
        <taxon>Stenosarchaea group</taxon>
        <taxon>Methanomicrobia</taxon>
        <taxon>Methanosarcinales</taxon>
        <taxon>ANME-2 cluster</taxon>
        <taxon>Candidatus Methanoperedentaceae</taxon>
        <taxon>Candidatus Methanoperedens</taxon>
    </lineage>
</organism>
<dbReference type="InterPro" id="IPR003661">
    <property type="entry name" value="HisK_dim/P_dom"/>
</dbReference>
<dbReference type="CDD" id="cd00082">
    <property type="entry name" value="HisKA"/>
    <property type="match status" value="1"/>
</dbReference>
<keyword evidence="2 14" id="KW-0808">Transferase</keyword>
<feature type="modified residue" description="4-aspartylphosphate" evidence="7">
    <location>
        <position position="866"/>
    </location>
</feature>
<dbReference type="InterPro" id="IPR036097">
    <property type="entry name" value="HisK_dim/P_sf"/>
</dbReference>
<dbReference type="InterPro" id="IPR036890">
    <property type="entry name" value="HATPase_C_sf"/>
</dbReference>
<accession>A0A284VJ80</accession>
<keyword evidence="9" id="KW-1133">Transmembrane helix</keyword>
<feature type="transmembrane region" description="Helical" evidence="9">
    <location>
        <begin position="80"/>
        <end position="101"/>
    </location>
</feature>
<dbReference type="PROSITE" id="PS50113">
    <property type="entry name" value="PAC"/>
    <property type="match status" value="1"/>
</dbReference>
<dbReference type="InterPro" id="IPR003594">
    <property type="entry name" value="HATPase_dom"/>
</dbReference>
<dbReference type="Gene3D" id="1.10.287.130">
    <property type="match status" value="1"/>
</dbReference>
<dbReference type="PROSITE" id="PS50109">
    <property type="entry name" value="HIS_KIN"/>
    <property type="match status" value="1"/>
</dbReference>
<feature type="domain" description="PAS" evidence="12">
    <location>
        <begin position="287"/>
        <end position="344"/>
    </location>
</feature>
<sequence length="933" mass="103905">MMNFNPGSWLKNTDLYKYLAAIPIPVFIILITALTPFDNRAVFEAPWLLPILNTVFIFAIYLVVAYISAKSYLSSGSLSIFLLGCGMLAFGSAALLGGWLISAPGGINVNVTVVNIGALSGSIFHLTGAMLTSMRVNPELNSKRRKRNLTLAYPGVLILVILLAIASLQGITPPFFIQGTGPTLLRQVVLGTAAVLFVISAFLFIRLYSNLKKIYLYWYSLALMLVAINLFAAFLVRTVGSPFSWAVRLPLYLGGIYFLNAIFIARRTARTRGTSIEEAVANFFREPEENFRILVETANDAIVSFDNESRVLLWNSAAEKIFGYNRSEAVGSILGDLIIPDSYDGTIKKEMENLTVTGKSTQIGKPIEMETKKKDGKVFPVEFSISARKTSDGWMYTSIIRDITERKRAEEALRKAHDELELRVQERTAELEKANKALLESEASYRELTESIDDLFYAMDRELRYTYWNKASEALTGILAKDAIGKSLYELFPDIKGTKVEQFYIEVLKTQQPARFESEYQLGDRKFIFEINAYPTKTGFSVIAKNITEKKMFEAHWLRAQRMESIGILAGGMAHNLNNMLTPMMMSLQILKGKFTDEHSQKLLNILENNSQRSADLIKQVLSFSRGVEGQRTPLQAKHLISEIEKIAKEIFPRNIEIRTDIQKDLFTISGDATQLHQVIINLCVNARDAMPDGGILSISAENCFIDENYAQMHTEAKVGSYVTIAVSDTGTGIPPKILDRIFEPFFTTKEFGKGTGLGLSTAFAIVKSHGGFINVNSEVGKGTTFRVYLPSIKTELQNVEEQQQLELPVGNGELVLVAEDDDSVREVTISTLQKYGYNVLIANDGAQAVAEYAQNRDKTKVILMDMMMPVMDGHASIRAIRKINPGVKIIAVSGSAEKEKLKNVADHTDAFLPKPYTAEKLLETIHEVLSIK</sequence>
<dbReference type="InterPro" id="IPR011006">
    <property type="entry name" value="CheY-like_superfamily"/>
</dbReference>
<evidence type="ECO:0000256" key="5">
    <source>
        <dbReference type="ARBA" id="ARBA00022840"/>
    </source>
</evidence>
<dbReference type="SMART" id="SM00387">
    <property type="entry name" value="HATPase_c"/>
    <property type="match status" value="1"/>
</dbReference>
<name>A0A284VJ80_9EURY</name>
<evidence type="ECO:0000256" key="1">
    <source>
        <dbReference type="ARBA" id="ARBA00022553"/>
    </source>
</evidence>
<dbReference type="NCBIfam" id="TIGR00229">
    <property type="entry name" value="sensory_box"/>
    <property type="match status" value="2"/>
</dbReference>
<evidence type="ECO:0000259" key="10">
    <source>
        <dbReference type="PROSITE" id="PS50109"/>
    </source>
</evidence>
<evidence type="ECO:0000256" key="6">
    <source>
        <dbReference type="ARBA" id="ARBA00023012"/>
    </source>
</evidence>
<feature type="transmembrane region" description="Helical" evidence="9">
    <location>
        <begin position="15"/>
        <end position="35"/>
    </location>
</feature>
<keyword evidence="6" id="KW-0902">Two-component regulatory system</keyword>
<evidence type="ECO:0000256" key="9">
    <source>
        <dbReference type="SAM" id="Phobius"/>
    </source>
</evidence>
<dbReference type="CDD" id="cd00130">
    <property type="entry name" value="PAS"/>
    <property type="match status" value="2"/>
</dbReference>
<dbReference type="AlphaFoldDB" id="A0A284VJ80"/>
<feature type="transmembrane region" description="Helical" evidence="9">
    <location>
        <begin position="245"/>
        <end position="265"/>
    </location>
</feature>
<keyword evidence="4 14" id="KW-0418">Kinase</keyword>
<feature type="transmembrane region" description="Helical" evidence="9">
    <location>
        <begin position="107"/>
        <end position="131"/>
    </location>
</feature>
<dbReference type="SUPFAM" id="SSF55785">
    <property type="entry name" value="PYP-like sensor domain (PAS domain)"/>
    <property type="match status" value="2"/>
</dbReference>
<dbReference type="PROSITE" id="PS50112">
    <property type="entry name" value="PAS"/>
    <property type="match status" value="2"/>
</dbReference>
<dbReference type="Gene3D" id="3.30.450.20">
    <property type="entry name" value="PAS domain"/>
    <property type="match status" value="2"/>
</dbReference>
<feature type="transmembrane region" description="Helical" evidence="9">
    <location>
        <begin position="216"/>
        <end position="239"/>
    </location>
</feature>
<proteinExistence type="predicted"/>
<dbReference type="Pfam" id="PF08448">
    <property type="entry name" value="PAS_4"/>
    <property type="match status" value="1"/>
</dbReference>
<dbReference type="Proteomes" id="UP000218615">
    <property type="component" value="Unassembled WGS sequence"/>
</dbReference>
<evidence type="ECO:0000313" key="15">
    <source>
        <dbReference type="Proteomes" id="UP000218615"/>
    </source>
</evidence>
<dbReference type="SMART" id="SM00091">
    <property type="entry name" value="PAS"/>
    <property type="match status" value="2"/>
</dbReference>
<dbReference type="GO" id="GO:0005524">
    <property type="term" value="F:ATP binding"/>
    <property type="evidence" value="ECO:0007669"/>
    <property type="project" value="UniProtKB-KW"/>
</dbReference>
<keyword evidence="9" id="KW-0812">Transmembrane</keyword>
<feature type="domain" description="Response regulatory" evidence="11">
    <location>
        <begin position="815"/>
        <end position="930"/>
    </location>
</feature>
<dbReference type="EC" id="2.7.13.3" evidence="14"/>
<dbReference type="Pfam" id="PF00072">
    <property type="entry name" value="Response_reg"/>
    <property type="match status" value="1"/>
</dbReference>
<reference evidence="15" key="1">
    <citation type="submission" date="2017-06" db="EMBL/GenBank/DDBJ databases">
        <authorList>
            <person name="Cremers G."/>
        </authorList>
    </citation>
    <scope>NUCLEOTIDE SEQUENCE [LARGE SCALE GENOMIC DNA]</scope>
</reference>
<feature type="transmembrane region" description="Helical" evidence="9">
    <location>
        <begin position="184"/>
        <end position="204"/>
    </location>
</feature>
<dbReference type="PRINTS" id="PR00344">
    <property type="entry name" value="BCTRLSENSOR"/>
</dbReference>
<dbReference type="InterPro" id="IPR000700">
    <property type="entry name" value="PAS-assoc_C"/>
</dbReference>
<keyword evidence="15" id="KW-1185">Reference proteome</keyword>
<dbReference type="InterPro" id="IPR005467">
    <property type="entry name" value="His_kinase_dom"/>
</dbReference>
<dbReference type="InterPro" id="IPR013767">
    <property type="entry name" value="PAS_fold"/>
</dbReference>
<evidence type="ECO:0000256" key="7">
    <source>
        <dbReference type="PROSITE-ProRule" id="PRU00169"/>
    </source>
</evidence>
<dbReference type="GO" id="GO:0000155">
    <property type="term" value="F:phosphorelay sensor kinase activity"/>
    <property type="evidence" value="ECO:0007669"/>
    <property type="project" value="InterPro"/>
</dbReference>
<dbReference type="SUPFAM" id="SSF47384">
    <property type="entry name" value="Homodimeric domain of signal transducing histidine kinase"/>
    <property type="match status" value="1"/>
</dbReference>
<keyword evidence="9" id="KW-0472">Membrane</keyword>
<dbReference type="PANTHER" id="PTHR43065:SF46">
    <property type="entry name" value="C4-DICARBOXYLATE TRANSPORT SENSOR PROTEIN DCTB"/>
    <property type="match status" value="1"/>
</dbReference>